<keyword evidence="4" id="KW-1185">Reference proteome</keyword>
<keyword evidence="2" id="KW-0472">Membrane</keyword>
<reference evidence="3 4" key="1">
    <citation type="journal article" date="2014" name="J Genomics">
        <title>Draft Genome Sequence of the Extremely Halophilic Phototrophic Purple Sulfur Bacterium Halorhodospira halochloris.</title>
        <authorList>
            <person name="Singh K.S."/>
            <person name="Kirksey J."/>
            <person name="Hoff W.D."/>
            <person name="Deole R."/>
        </authorList>
    </citation>
    <scope>NUCLEOTIDE SEQUENCE [LARGE SCALE GENOMIC DNA]</scope>
    <source>
        <strain evidence="3 4">A</strain>
    </source>
</reference>
<proteinExistence type="predicted"/>
<evidence type="ECO:0000256" key="2">
    <source>
        <dbReference type="SAM" id="Phobius"/>
    </source>
</evidence>
<keyword evidence="2" id="KW-1133">Transmembrane helix</keyword>
<keyword evidence="2" id="KW-0812">Transmembrane</keyword>
<evidence type="ECO:0000313" key="3">
    <source>
        <dbReference type="EMBL" id="AHK80776.1"/>
    </source>
</evidence>
<dbReference type="OrthoDB" id="5496004at2"/>
<feature type="region of interest" description="Disordered" evidence="1">
    <location>
        <begin position="1"/>
        <end position="29"/>
    </location>
</feature>
<dbReference type="AlphaFoldDB" id="W8KYZ6"/>
<feature type="transmembrane region" description="Helical" evidence="2">
    <location>
        <begin position="232"/>
        <end position="252"/>
    </location>
</feature>
<dbReference type="Proteomes" id="UP000019442">
    <property type="component" value="Chromosome"/>
</dbReference>
<protein>
    <submittedName>
        <fullName evidence="3">Uncharacterized protein</fullName>
    </submittedName>
</protein>
<name>W8KYZ6_9GAMM</name>
<dbReference type="HOGENOM" id="CLU_1097394_0_0_6"/>
<feature type="region of interest" description="Disordered" evidence="1">
    <location>
        <begin position="206"/>
        <end position="229"/>
    </location>
</feature>
<dbReference type="RefSeq" id="WP_025282602.1">
    <property type="nucleotide sequence ID" value="NZ_CP007268.1"/>
</dbReference>
<accession>W8KYZ6</accession>
<organism evidence="3 4">
    <name type="scientific">Ectothiorhodospira haloalkaliphila</name>
    <dbReference type="NCBI Taxonomy" id="421628"/>
    <lineage>
        <taxon>Bacteria</taxon>
        <taxon>Pseudomonadati</taxon>
        <taxon>Pseudomonadota</taxon>
        <taxon>Gammaproteobacteria</taxon>
        <taxon>Chromatiales</taxon>
        <taxon>Ectothiorhodospiraceae</taxon>
        <taxon>Ectothiorhodospira</taxon>
    </lineage>
</organism>
<reference evidence="4" key="2">
    <citation type="submission" date="2014-02" db="EMBL/GenBank/DDBJ databases">
        <title>Draft Genome Sequence of extremely halophilic bacteria Halorhodospira halochloris.</title>
        <authorList>
            <person name="Singh K.S."/>
        </authorList>
    </citation>
    <scope>NUCLEOTIDE SEQUENCE [LARGE SCALE GENOMIC DNA]</scope>
    <source>
        <strain evidence="4">A</strain>
    </source>
</reference>
<feature type="compositionally biased region" description="Basic and acidic residues" evidence="1">
    <location>
        <begin position="210"/>
        <end position="229"/>
    </location>
</feature>
<evidence type="ECO:0000256" key="1">
    <source>
        <dbReference type="SAM" id="MobiDB-lite"/>
    </source>
</evidence>
<dbReference type="EMBL" id="CP007268">
    <property type="protein sequence ID" value="AHK80776.1"/>
    <property type="molecule type" value="Genomic_DNA"/>
</dbReference>
<gene>
    <name evidence="3" type="ORF">M911_14005</name>
</gene>
<sequence length="253" mass="28281">MPRFKVEGKGKETGRKRSRTYKARDADQAKALAAADGTEVESIVELPPEPPSEAQIEYARDLGILIPNDVSGIDLSHLISNKVEGDPPASPQERAMAEELGLEVSPYIGQRRLFANISSVMTNTDRREDMVGWYLFCLTLARPHRDPSKRFTTPRHPAIVSIAETLATDDQLVTSIRNELRNKSMRDYEPNQSYAYKRSMAALENFTSRKPADTPPRRQKGQKKENKSGEKASGIGCLIVAAIIIYLIFLAFF</sequence>
<evidence type="ECO:0000313" key="4">
    <source>
        <dbReference type="Proteomes" id="UP000019442"/>
    </source>
</evidence>
<dbReference type="KEGG" id="hhc:M911_14005"/>
<feature type="compositionally biased region" description="Basic and acidic residues" evidence="1">
    <location>
        <begin position="1"/>
        <end position="15"/>
    </location>
</feature>